<evidence type="ECO:0000313" key="3">
    <source>
        <dbReference type="Proteomes" id="UP000245884"/>
    </source>
</evidence>
<organism evidence="2 3">
    <name type="scientific">Jaminaea rosea</name>
    <dbReference type="NCBI Taxonomy" id="1569628"/>
    <lineage>
        <taxon>Eukaryota</taxon>
        <taxon>Fungi</taxon>
        <taxon>Dikarya</taxon>
        <taxon>Basidiomycota</taxon>
        <taxon>Ustilaginomycotina</taxon>
        <taxon>Exobasidiomycetes</taxon>
        <taxon>Microstromatales</taxon>
        <taxon>Microstromatales incertae sedis</taxon>
        <taxon>Jaminaea</taxon>
    </lineage>
</organism>
<reference evidence="2 3" key="1">
    <citation type="journal article" date="2018" name="Mol. Biol. Evol.">
        <title>Broad Genomic Sampling Reveals a Smut Pathogenic Ancestry of the Fungal Clade Ustilaginomycotina.</title>
        <authorList>
            <person name="Kijpornyongpan T."/>
            <person name="Mondo S.J."/>
            <person name="Barry K."/>
            <person name="Sandor L."/>
            <person name="Lee J."/>
            <person name="Lipzen A."/>
            <person name="Pangilinan J."/>
            <person name="LaButti K."/>
            <person name="Hainaut M."/>
            <person name="Henrissat B."/>
            <person name="Grigoriev I.V."/>
            <person name="Spatafora J.W."/>
            <person name="Aime M.C."/>
        </authorList>
    </citation>
    <scope>NUCLEOTIDE SEQUENCE [LARGE SCALE GENOMIC DNA]</scope>
    <source>
        <strain evidence="2 3">MCA 5214</strain>
    </source>
</reference>
<name>A0A316UPV9_9BASI</name>
<evidence type="ECO:0000256" key="1">
    <source>
        <dbReference type="SAM" id="MobiDB-lite"/>
    </source>
</evidence>
<keyword evidence="3" id="KW-1185">Reference proteome</keyword>
<feature type="compositionally biased region" description="Polar residues" evidence="1">
    <location>
        <begin position="138"/>
        <end position="148"/>
    </location>
</feature>
<gene>
    <name evidence="2" type="ORF">BDZ90DRAFT_175990</name>
</gene>
<sequence length="170" mass="19318">MTDGLSQTSITDSYRAQYHHKVVRFSTCVTVTRSVSQRIRQLLCDRLPGPDAGLGRWSISVDLRRTRIDGLVDGLCVCFDKQQEAEEVRREQDVGRQCLQPRAVSVAMSRLVVIGEEEDVGDKRDSQDGRHEALDGNPRSQNQSTRPVTNDDDTEQARMDVNGYRLERQR</sequence>
<dbReference type="GeneID" id="37025551"/>
<proteinExistence type="predicted"/>
<feature type="compositionally biased region" description="Basic and acidic residues" evidence="1">
    <location>
        <begin position="121"/>
        <end position="134"/>
    </location>
</feature>
<dbReference type="EMBL" id="KZ819668">
    <property type="protein sequence ID" value="PWN27342.1"/>
    <property type="molecule type" value="Genomic_DNA"/>
</dbReference>
<dbReference type="Proteomes" id="UP000245884">
    <property type="component" value="Unassembled WGS sequence"/>
</dbReference>
<feature type="region of interest" description="Disordered" evidence="1">
    <location>
        <begin position="117"/>
        <end position="170"/>
    </location>
</feature>
<accession>A0A316UPV9</accession>
<protein>
    <submittedName>
        <fullName evidence="2">Uncharacterized protein</fullName>
    </submittedName>
</protein>
<dbReference type="AlphaFoldDB" id="A0A316UPV9"/>
<evidence type="ECO:0000313" key="2">
    <source>
        <dbReference type="EMBL" id="PWN27342.1"/>
    </source>
</evidence>
<dbReference type="RefSeq" id="XP_025361954.1">
    <property type="nucleotide sequence ID" value="XM_025503728.1"/>
</dbReference>